<evidence type="ECO:0000256" key="6">
    <source>
        <dbReference type="ARBA" id="ARBA00048785"/>
    </source>
</evidence>
<feature type="binding site" evidence="9">
    <location>
        <position position="114"/>
    </location>
    <ligand>
        <name>5-amino-6-(D-ribitylamino)uracil</name>
        <dbReference type="ChEBI" id="CHEBI:15934"/>
    </ligand>
</feature>
<dbReference type="SUPFAM" id="SSF52121">
    <property type="entry name" value="Lumazine synthase"/>
    <property type="match status" value="1"/>
</dbReference>
<reference evidence="10" key="1">
    <citation type="submission" date="2017-07" db="EMBL/GenBank/DDBJ databases">
        <title>The cable genome - Insights into the physiology and evolution of filamentous bacteria capable of sulfide oxidation via long distance electron transfer.</title>
        <authorList>
            <person name="Thorup C."/>
            <person name="Bjerg J.T."/>
            <person name="Schreiber L."/>
            <person name="Nielsen L.P."/>
            <person name="Kjeldsen K.U."/>
            <person name="Boesen T."/>
            <person name="Boggild A."/>
            <person name="Meysman F."/>
            <person name="Geelhoed J."/>
            <person name="Schramm A."/>
        </authorList>
    </citation>
    <scope>NUCLEOTIDE SEQUENCE [LARGE SCALE GENOMIC DNA]</scope>
    <source>
        <strain evidence="10">GS</strain>
    </source>
</reference>
<accession>A0A521G3Y1</accession>
<comment type="function">
    <text evidence="7 9">Catalyzes the formation of 6,7-dimethyl-8-ribityllumazine by condensation of 5-amino-6-(D-ribitylamino)uracil with 3,4-dihydroxy-2-butanone 4-phosphate. This is the penultimate step in the biosynthesis of riboflavin.</text>
</comment>
<dbReference type="Pfam" id="PF00885">
    <property type="entry name" value="DMRL_synthase"/>
    <property type="match status" value="1"/>
</dbReference>
<comment type="catalytic activity">
    <reaction evidence="6 9">
        <text>(2S)-2-hydroxy-3-oxobutyl phosphate + 5-amino-6-(D-ribitylamino)uracil = 6,7-dimethyl-8-(1-D-ribityl)lumazine + phosphate + 2 H2O + H(+)</text>
        <dbReference type="Rhea" id="RHEA:26152"/>
        <dbReference type="ChEBI" id="CHEBI:15377"/>
        <dbReference type="ChEBI" id="CHEBI:15378"/>
        <dbReference type="ChEBI" id="CHEBI:15934"/>
        <dbReference type="ChEBI" id="CHEBI:43474"/>
        <dbReference type="ChEBI" id="CHEBI:58201"/>
        <dbReference type="ChEBI" id="CHEBI:58830"/>
        <dbReference type="EC" id="2.5.1.78"/>
    </reaction>
</comment>
<dbReference type="PANTHER" id="PTHR21058">
    <property type="entry name" value="6,7-DIMETHYL-8-RIBITYLLUMAZINE SYNTHASE DMRL SYNTHASE LUMAZINE SYNTHASE"/>
    <property type="match status" value="1"/>
</dbReference>
<evidence type="ECO:0000256" key="2">
    <source>
        <dbReference type="ARBA" id="ARBA00007424"/>
    </source>
</evidence>
<evidence type="ECO:0000256" key="1">
    <source>
        <dbReference type="ARBA" id="ARBA00004917"/>
    </source>
</evidence>
<keyword evidence="11" id="KW-1185">Reference proteome</keyword>
<feature type="binding site" evidence="9">
    <location>
        <position position="128"/>
    </location>
    <ligand>
        <name>(2S)-2-hydroxy-3-oxobutyl phosphate</name>
        <dbReference type="ChEBI" id="CHEBI:58830"/>
    </ligand>
</feature>
<feature type="active site" description="Proton donor" evidence="9">
    <location>
        <position position="89"/>
    </location>
</feature>
<dbReference type="NCBIfam" id="NF000812">
    <property type="entry name" value="PRK00061.1-4"/>
    <property type="match status" value="1"/>
</dbReference>
<evidence type="ECO:0000256" key="7">
    <source>
        <dbReference type="ARBA" id="ARBA00058151"/>
    </source>
</evidence>
<dbReference type="GO" id="GO:0009231">
    <property type="term" value="P:riboflavin biosynthetic process"/>
    <property type="evidence" value="ECO:0007669"/>
    <property type="project" value="UniProtKB-UniRule"/>
</dbReference>
<dbReference type="GO" id="GO:0009349">
    <property type="term" value="C:riboflavin synthase complex"/>
    <property type="evidence" value="ECO:0007669"/>
    <property type="project" value="UniProtKB-UniRule"/>
</dbReference>
<feature type="binding site" evidence="9">
    <location>
        <begin position="86"/>
        <end position="87"/>
    </location>
    <ligand>
        <name>(2S)-2-hydroxy-3-oxobutyl phosphate</name>
        <dbReference type="ChEBI" id="CHEBI:58830"/>
    </ligand>
</feature>
<comment type="similarity">
    <text evidence="2 9">Belongs to the DMRL synthase family.</text>
</comment>
<dbReference type="EMBL" id="NQJD01000004">
    <property type="protein sequence ID" value="TAA75725.1"/>
    <property type="molecule type" value="Genomic_DNA"/>
</dbReference>
<dbReference type="PANTHER" id="PTHR21058:SF0">
    <property type="entry name" value="6,7-DIMETHYL-8-RIBITYLLUMAZINE SYNTHASE"/>
    <property type="match status" value="1"/>
</dbReference>
<feature type="binding site" evidence="9">
    <location>
        <begin position="81"/>
        <end position="83"/>
    </location>
    <ligand>
        <name>5-amino-6-(D-ribitylamino)uracil</name>
        <dbReference type="ChEBI" id="CHEBI:15934"/>
    </ligand>
</feature>
<evidence type="ECO:0000313" key="10">
    <source>
        <dbReference type="EMBL" id="TAA75725.1"/>
    </source>
</evidence>
<dbReference type="FunFam" id="3.40.50.960:FF:000001">
    <property type="entry name" value="6,7-dimethyl-8-ribityllumazine synthase"/>
    <property type="match status" value="1"/>
</dbReference>
<evidence type="ECO:0000256" key="3">
    <source>
        <dbReference type="ARBA" id="ARBA00012664"/>
    </source>
</evidence>
<name>A0A521G3Y1_9BACT</name>
<dbReference type="Proteomes" id="UP000316238">
    <property type="component" value="Unassembled WGS sequence"/>
</dbReference>
<comment type="caution">
    <text evidence="10">The sequence shown here is derived from an EMBL/GenBank/DDBJ whole genome shotgun (WGS) entry which is preliminary data.</text>
</comment>
<evidence type="ECO:0000313" key="11">
    <source>
        <dbReference type="Proteomes" id="UP000316238"/>
    </source>
</evidence>
<dbReference type="HAMAP" id="MF_00178">
    <property type="entry name" value="Lumazine_synth"/>
    <property type="match status" value="1"/>
</dbReference>
<dbReference type="EC" id="2.5.1.78" evidence="3 9"/>
<dbReference type="NCBIfam" id="TIGR00114">
    <property type="entry name" value="lumazine-synth"/>
    <property type="match status" value="1"/>
</dbReference>
<evidence type="ECO:0000256" key="4">
    <source>
        <dbReference type="ARBA" id="ARBA00022619"/>
    </source>
</evidence>
<proteinExistence type="inferred from homology"/>
<protein>
    <recommendedName>
        <fullName evidence="8 9">6,7-dimethyl-8-ribityllumazine synthase</fullName>
        <shortName evidence="9">DMRL synthase</shortName>
        <shortName evidence="9">LS</shortName>
        <shortName evidence="9">Lumazine synthase</shortName>
        <ecNumber evidence="3 9">2.5.1.78</ecNumber>
    </recommendedName>
</protein>
<dbReference type="GO" id="GO:0000906">
    <property type="term" value="F:6,7-dimethyl-8-ribityllumazine synthase activity"/>
    <property type="evidence" value="ECO:0007669"/>
    <property type="project" value="UniProtKB-UniRule"/>
</dbReference>
<dbReference type="Gene3D" id="3.40.50.960">
    <property type="entry name" value="Lumazine/riboflavin synthase"/>
    <property type="match status" value="1"/>
</dbReference>
<comment type="pathway">
    <text evidence="1 9">Cofactor biosynthesis; riboflavin biosynthesis; riboflavin from 2-hydroxy-3-oxobutyl phosphate and 5-amino-6-(D-ribitylamino)uracil: step 1/2.</text>
</comment>
<keyword evidence="4 9" id="KW-0686">Riboflavin biosynthesis</keyword>
<dbReference type="CDD" id="cd09209">
    <property type="entry name" value="Lumazine_synthase-I"/>
    <property type="match status" value="1"/>
</dbReference>
<feature type="binding site" evidence="9">
    <location>
        <begin position="57"/>
        <end position="59"/>
    </location>
    <ligand>
        <name>5-amino-6-(D-ribitylamino)uracil</name>
        <dbReference type="ChEBI" id="CHEBI:15934"/>
    </ligand>
</feature>
<feature type="binding site" evidence="9">
    <location>
        <position position="23"/>
    </location>
    <ligand>
        <name>5-amino-6-(D-ribitylamino)uracil</name>
        <dbReference type="ChEBI" id="CHEBI:15934"/>
    </ligand>
</feature>
<evidence type="ECO:0000256" key="5">
    <source>
        <dbReference type="ARBA" id="ARBA00022679"/>
    </source>
</evidence>
<sequence>MANFIEGSLQGNGRKIGIVVSRFNSFISEKLLEGALDILTRSGVKGDDIDVARVPGAFEIPLATQKMARSGKYDAVICLGVVIRGATPHFDFVANEVAKGSAQVMLDTGIPVLFGVLTTESIEQAIERAGTKAGNKGADVAVAALEMISLINQL</sequence>
<keyword evidence="5 9" id="KW-0808">Transferase</keyword>
<dbReference type="InterPro" id="IPR036467">
    <property type="entry name" value="LS/RS_sf"/>
</dbReference>
<organism evidence="10 11">
    <name type="scientific">Candidatus Electronema aureum</name>
    <dbReference type="NCBI Taxonomy" id="2005002"/>
    <lineage>
        <taxon>Bacteria</taxon>
        <taxon>Pseudomonadati</taxon>
        <taxon>Thermodesulfobacteriota</taxon>
        <taxon>Desulfobulbia</taxon>
        <taxon>Desulfobulbales</taxon>
        <taxon>Desulfobulbaceae</taxon>
        <taxon>Candidatus Electronema</taxon>
    </lineage>
</organism>
<dbReference type="AlphaFoldDB" id="A0A521G3Y1"/>
<evidence type="ECO:0000256" key="8">
    <source>
        <dbReference type="ARBA" id="ARBA00072606"/>
    </source>
</evidence>
<dbReference type="InterPro" id="IPR002180">
    <property type="entry name" value="LS/RS"/>
</dbReference>
<dbReference type="UniPathway" id="UPA00275">
    <property type="reaction ID" value="UER00404"/>
</dbReference>
<dbReference type="InterPro" id="IPR034964">
    <property type="entry name" value="LS"/>
</dbReference>
<gene>
    <name evidence="9" type="primary">ribH</name>
    <name evidence="10" type="ORF">CDV28_10467</name>
</gene>
<evidence type="ECO:0000256" key="9">
    <source>
        <dbReference type="HAMAP-Rule" id="MF_00178"/>
    </source>
</evidence>
<dbReference type="GO" id="GO:0005829">
    <property type="term" value="C:cytosol"/>
    <property type="evidence" value="ECO:0007669"/>
    <property type="project" value="TreeGrafter"/>
</dbReference>